<evidence type="ECO:0000256" key="6">
    <source>
        <dbReference type="ARBA" id="ARBA00022989"/>
    </source>
</evidence>
<evidence type="ECO:0000256" key="7">
    <source>
        <dbReference type="ARBA" id="ARBA00023136"/>
    </source>
</evidence>
<dbReference type="SUPFAM" id="SSF56112">
    <property type="entry name" value="Protein kinase-like (PK-like)"/>
    <property type="match status" value="1"/>
</dbReference>
<dbReference type="OrthoDB" id="4062651at2759"/>
<dbReference type="GO" id="GO:0019200">
    <property type="term" value="F:carbohydrate kinase activity"/>
    <property type="evidence" value="ECO:0007669"/>
    <property type="project" value="InterPro"/>
</dbReference>
<evidence type="ECO:0000256" key="8">
    <source>
        <dbReference type="ARBA" id="ARBA00037847"/>
    </source>
</evidence>
<dbReference type="GO" id="GO:0016773">
    <property type="term" value="F:phosphotransferase activity, alcohol group as acceptor"/>
    <property type="evidence" value="ECO:0007669"/>
    <property type="project" value="TreeGrafter"/>
</dbReference>
<dbReference type="GO" id="GO:0005524">
    <property type="term" value="F:ATP binding"/>
    <property type="evidence" value="ECO:0007669"/>
    <property type="project" value="UniProtKB-KW"/>
</dbReference>
<comment type="subcellular location">
    <subcellularLocation>
        <location evidence="8">Endomembrane system</location>
        <topology evidence="8">Single-pass membrane protein</topology>
    </subcellularLocation>
</comment>
<evidence type="ECO:0008006" key="11">
    <source>
        <dbReference type="Google" id="ProtNLM"/>
    </source>
</evidence>
<dbReference type="GO" id="GO:0006493">
    <property type="term" value="P:protein O-linked glycosylation"/>
    <property type="evidence" value="ECO:0007669"/>
    <property type="project" value="InterPro"/>
</dbReference>
<keyword evidence="4" id="KW-0418">Kinase</keyword>
<keyword evidence="3" id="KW-0547">Nucleotide-binding</keyword>
<dbReference type="InterPro" id="IPR039318">
    <property type="entry name" value="POMK"/>
</dbReference>
<evidence type="ECO:0000256" key="3">
    <source>
        <dbReference type="ARBA" id="ARBA00022741"/>
    </source>
</evidence>
<dbReference type="PANTHER" id="PTHR22618:SF2">
    <property type="entry name" value="PROTEIN O-MANNOSE KINASE"/>
    <property type="match status" value="1"/>
</dbReference>
<dbReference type="InterPro" id="IPR011009">
    <property type="entry name" value="Kinase-like_dom_sf"/>
</dbReference>
<evidence type="ECO:0000313" key="9">
    <source>
        <dbReference type="EMBL" id="OTF73519.1"/>
    </source>
</evidence>
<comment type="caution">
    <text evidence="9">The sequence shown here is derived from an EMBL/GenBank/DDBJ whole genome shotgun (WGS) entry which is preliminary data.</text>
</comment>
<protein>
    <recommendedName>
        <fullName evidence="11">Protein kinase domain-containing protein</fullName>
    </recommendedName>
</protein>
<keyword evidence="6" id="KW-1133">Transmembrane helix</keyword>
<evidence type="ECO:0000256" key="5">
    <source>
        <dbReference type="ARBA" id="ARBA00022840"/>
    </source>
</evidence>
<keyword evidence="5" id="KW-0067">ATP-binding</keyword>
<evidence type="ECO:0000256" key="1">
    <source>
        <dbReference type="ARBA" id="ARBA00022679"/>
    </source>
</evidence>
<evidence type="ECO:0000313" key="10">
    <source>
        <dbReference type="Proteomes" id="UP000194236"/>
    </source>
</evidence>
<dbReference type="AlphaFoldDB" id="A0A1Y3AYC2"/>
<sequence length="269" mass="31079">MALKIFTFSCFVIFILLHVNFSFKSKLYNKCSSGQFRFASACYSYLDCNDVQHMNPIRILARGTVKNVWLIEWNHQPLVMSTLTMNDFKEDFQANIANLIRFRNENHFIIELFGVCGNSIFTPYYSYGDMNNLPTILNARNSSFNDRLSYCISYVKILNFLHTNSMVMCDSNDLAKTLSQYLITNDDRLIVMNDLDALPQTTNGSIKCGHRPIFGEFAAPEQRHPNTVGYDHKTDIWKVPDPRNFFSNHCSTGFIKNVNLRNRTNGQKQ</sequence>
<proteinExistence type="predicted"/>
<gene>
    <name evidence="9" type="ORF">BLA29_002599</name>
</gene>
<dbReference type="Proteomes" id="UP000194236">
    <property type="component" value="Unassembled WGS sequence"/>
</dbReference>
<dbReference type="Gene3D" id="1.10.510.10">
    <property type="entry name" value="Transferase(Phosphotransferase) domain 1"/>
    <property type="match status" value="1"/>
</dbReference>
<reference evidence="9 10" key="1">
    <citation type="submission" date="2017-03" db="EMBL/GenBank/DDBJ databases">
        <title>Genome Survey of Euroglyphus maynei.</title>
        <authorList>
            <person name="Arlian L.G."/>
            <person name="Morgan M.S."/>
            <person name="Rider S.D."/>
        </authorList>
    </citation>
    <scope>NUCLEOTIDE SEQUENCE [LARGE SCALE GENOMIC DNA]</scope>
    <source>
        <strain evidence="9">Arlian Lab</strain>
        <tissue evidence="9">Whole body</tissue>
    </source>
</reference>
<evidence type="ECO:0000256" key="2">
    <source>
        <dbReference type="ARBA" id="ARBA00022692"/>
    </source>
</evidence>
<evidence type="ECO:0000256" key="4">
    <source>
        <dbReference type="ARBA" id="ARBA00022777"/>
    </source>
</evidence>
<dbReference type="GO" id="GO:0005789">
    <property type="term" value="C:endoplasmic reticulum membrane"/>
    <property type="evidence" value="ECO:0007669"/>
    <property type="project" value="TreeGrafter"/>
</dbReference>
<keyword evidence="10" id="KW-1185">Reference proteome</keyword>
<keyword evidence="1" id="KW-0808">Transferase</keyword>
<accession>A0A1Y3AYC2</accession>
<keyword evidence="2" id="KW-0812">Transmembrane</keyword>
<organism evidence="9 10">
    <name type="scientific">Euroglyphus maynei</name>
    <name type="common">Mayne's house dust mite</name>
    <dbReference type="NCBI Taxonomy" id="6958"/>
    <lineage>
        <taxon>Eukaryota</taxon>
        <taxon>Metazoa</taxon>
        <taxon>Ecdysozoa</taxon>
        <taxon>Arthropoda</taxon>
        <taxon>Chelicerata</taxon>
        <taxon>Arachnida</taxon>
        <taxon>Acari</taxon>
        <taxon>Acariformes</taxon>
        <taxon>Sarcoptiformes</taxon>
        <taxon>Astigmata</taxon>
        <taxon>Psoroptidia</taxon>
        <taxon>Analgoidea</taxon>
        <taxon>Pyroglyphidae</taxon>
        <taxon>Pyroglyphinae</taxon>
        <taxon>Euroglyphus</taxon>
    </lineage>
</organism>
<dbReference type="PANTHER" id="PTHR22618">
    <property type="entry name" value="PROTEIN O-MANNOSE KINASE"/>
    <property type="match status" value="1"/>
</dbReference>
<name>A0A1Y3AYC2_EURMA</name>
<dbReference type="EMBL" id="MUJZ01051230">
    <property type="protein sequence ID" value="OTF73519.1"/>
    <property type="molecule type" value="Genomic_DNA"/>
</dbReference>
<keyword evidence="7" id="KW-0472">Membrane</keyword>